<name>A0A6G7CFS6_9VIBR</name>
<feature type="transmembrane region" description="Helical" evidence="1">
    <location>
        <begin position="953"/>
        <end position="972"/>
    </location>
</feature>
<dbReference type="EMBL" id="CP049331">
    <property type="protein sequence ID" value="QIH40944.1"/>
    <property type="molecule type" value="Genomic_DNA"/>
</dbReference>
<gene>
    <name evidence="2" type="ORF">G5S32_02625</name>
</gene>
<feature type="transmembrane region" description="Helical" evidence="1">
    <location>
        <begin position="853"/>
        <end position="873"/>
    </location>
</feature>
<dbReference type="GO" id="GO:0042910">
    <property type="term" value="F:xenobiotic transmembrane transporter activity"/>
    <property type="evidence" value="ECO:0007669"/>
    <property type="project" value="TreeGrafter"/>
</dbReference>
<dbReference type="PANTHER" id="PTHR32063">
    <property type="match status" value="1"/>
</dbReference>
<dbReference type="SUPFAM" id="SSF82866">
    <property type="entry name" value="Multidrug efflux transporter AcrB transmembrane domain"/>
    <property type="match status" value="2"/>
</dbReference>
<dbReference type="SUPFAM" id="SSF82714">
    <property type="entry name" value="Multidrug efflux transporter AcrB TolC docking domain, DN and DC subdomains"/>
    <property type="match status" value="2"/>
</dbReference>
<dbReference type="Gene3D" id="3.30.70.1440">
    <property type="entry name" value="Multidrug efflux transporter AcrB pore domain"/>
    <property type="match status" value="1"/>
</dbReference>
<dbReference type="InterPro" id="IPR001036">
    <property type="entry name" value="Acrflvin-R"/>
</dbReference>
<dbReference type="KEGG" id="vzi:G5S32_02625"/>
<feature type="transmembrane region" description="Helical" evidence="1">
    <location>
        <begin position="533"/>
        <end position="551"/>
    </location>
</feature>
<feature type="transmembrane region" description="Helical" evidence="1">
    <location>
        <begin position="880"/>
        <end position="900"/>
    </location>
</feature>
<keyword evidence="1" id="KW-1133">Transmembrane helix</keyword>
<reference evidence="2 3" key="1">
    <citation type="submission" date="2020-02" db="EMBL/GenBank/DDBJ databases">
        <title>A complete genome of a marine bacterium Vibrio sp. ZWAL4003 isolated from the mangrove sediment with the ability to degrade polysaccharides.</title>
        <authorList>
            <person name="Wu J."/>
            <person name="Qu W."/>
            <person name="Zeng R."/>
        </authorList>
    </citation>
    <scope>NUCLEOTIDE SEQUENCE [LARGE SCALE GENOMIC DNA]</scope>
    <source>
        <strain evidence="2 3">ZWAL4003</strain>
    </source>
</reference>
<feature type="transmembrane region" description="Helical" evidence="1">
    <location>
        <begin position="463"/>
        <end position="485"/>
    </location>
</feature>
<keyword evidence="3" id="KW-1185">Reference proteome</keyword>
<feature type="transmembrane region" description="Helical" evidence="1">
    <location>
        <begin position="386"/>
        <end position="410"/>
    </location>
</feature>
<feature type="transmembrane region" description="Helical" evidence="1">
    <location>
        <begin position="359"/>
        <end position="380"/>
    </location>
</feature>
<sequence length="1029" mass="113459">MFALIDAALSRTRTMLVLLVFILVAGALTYVTIPKESSPDITIPIIYVSVSHQGISPDDAERLIARPLEQELRSIEGIKEMTSNSSEGYASVVLEFNVGVDLDKAMADVRDAVDLAKPKLPADSDEPTVNEVTLANAQPVLSVVLYGTVPERGIVQIARLLRDKLESFRQVLEVDIAGDREDIVEIIVDPLLMESYGLDQGDIYNLIALNNRVVAAGFVDTGYGRFSVKVPSVFDSIKDVLELPVKVDGKQVITFGDIATVRRAFRDPSSFARLDGKSAIVLDVKKRAGENIIETVELVKTVIREAQKREDWPSNLLVKYTWDESQDVEMMLNDLQNNVLSAIILVVIVIIAVLGARTALLVGVSIPGSFLIGLLSLSVFGLTVNIIVLFALIMAVGMLVDGAIVVTEFADRRMLEGMPRGEAYRDAAKRMAWPITASTATTLAAFAPLLFWPDVTGEFMRYLPLTLIATLTASLIMAMLFVPVLGSVMGRPQNVTAETRANMVALHDCDFEKATGITKLYYKTLSIALHHPLKILISAIVMSVAIGFSYVKAGNGVEFFPEVDPPYFNVKVRSYGDLSINEKDAIMREIEQVMFGHDEFESVYTRTGGDDVIGQIQVKPVDWQYRRKVMTIIDELKQTTDKFSGVEIEYKFPDAGPPVEHDVVIELSGNNPQELELAAKTVRHWADSNAAFTNISDTSSKPGIDWRIDIRRDDASRFAADATLVGNTVQFVTNGLKIGDYLPDDANEEVDILVRYPEDKRDIGRFDQLRVKTPAGLVPITNFAEIKPDHKQDTIKRVDGRRIINVMADLNEGYNLALELPKIEQAMDQLGFPASVEFRMRGQNEEQEHSAAFLEKAFLVALVAMALILVTQFNSFYQAFLILSAVLFSTVGVFAGLLIFQKPFGVIMSGIGVISLAGIVVNNNIVLIDTYNQLIKRGMDKKEAILRTGVQRLRPVMLTTITTILGLLPMVLEMNIDLINQKIEFGAPSTQWWSQLATAVAGGLAFATALTLVLTPCLLMLGRNKHKDL</sequence>
<dbReference type="SUPFAM" id="SSF82693">
    <property type="entry name" value="Multidrug efflux transporter AcrB pore domain, PN1, PN2, PC1 and PC2 subdomains"/>
    <property type="match status" value="2"/>
</dbReference>
<dbReference type="PANTHER" id="PTHR32063:SF0">
    <property type="entry name" value="SWARMING MOTILITY PROTEIN SWRC"/>
    <property type="match status" value="1"/>
</dbReference>
<dbReference type="Proteomes" id="UP000503003">
    <property type="component" value="Chromosome 1"/>
</dbReference>
<dbReference type="FunFam" id="3.30.70.1430:FF:000001">
    <property type="entry name" value="Efflux pump membrane transporter"/>
    <property type="match status" value="1"/>
</dbReference>
<organism evidence="2 3">
    <name type="scientific">Vibrio ziniensis</name>
    <dbReference type="NCBI Taxonomy" id="2711221"/>
    <lineage>
        <taxon>Bacteria</taxon>
        <taxon>Pseudomonadati</taxon>
        <taxon>Pseudomonadota</taxon>
        <taxon>Gammaproteobacteria</taxon>
        <taxon>Vibrionales</taxon>
        <taxon>Vibrionaceae</taxon>
        <taxon>Vibrio</taxon>
    </lineage>
</organism>
<dbReference type="Gene3D" id="3.30.70.1430">
    <property type="entry name" value="Multidrug efflux transporter AcrB pore domain"/>
    <property type="match status" value="2"/>
</dbReference>
<evidence type="ECO:0000313" key="2">
    <source>
        <dbReference type="EMBL" id="QIH40944.1"/>
    </source>
</evidence>
<keyword evidence="1" id="KW-0812">Transmembrane</keyword>
<keyword evidence="1" id="KW-0472">Membrane</keyword>
<dbReference type="RefSeq" id="WP_165310354.1">
    <property type="nucleotide sequence ID" value="NZ_CP049331.1"/>
</dbReference>
<accession>A0A6G7CFS6</accession>
<dbReference type="AlphaFoldDB" id="A0A6G7CFS6"/>
<dbReference type="FunFam" id="3.30.2090.10:FF:000022">
    <property type="entry name" value="Multidrug resistance protein, putative"/>
    <property type="match status" value="1"/>
</dbReference>
<dbReference type="GO" id="GO:0005886">
    <property type="term" value="C:plasma membrane"/>
    <property type="evidence" value="ECO:0007669"/>
    <property type="project" value="TreeGrafter"/>
</dbReference>
<evidence type="ECO:0000256" key="1">
    <source>
        <dbReference type="SAM" id="Phobius"/>
    </source>
</evidence>
<protein>
    <submittedName>
        <fullName evidence="2">Efflux RND transporter permease subunit</fullName>
    </submittedName>
</protein>
<dbReference type="Pfam" id="PF00873">
    <property type="entry name" value="ACR_tran"/>
    <property type="match status" value="1"/>
</dbReference>
<proteinExistence type="predicted"/>
<dbReference type="InterPro" id="IPR027463">
    <property type="entry name" value="AcrB_DN_DC_subdom"/>
</dbReference>
<evidence type="ECO:0000313" key="3">
    <source>
        <dbReference type="Proteomes" id="UP000503003"/>
    </source>
</evidence>
<feature type="transmembrane region" description="Helical" evidence="1">
    <location>
        <begin position="992"/>
        <end position="1021"/>
    </location>
</feature>
<dbReference type="Gene3D" id="3.30.2090.10">
    <property type="entry name" value="Multidrug efflux transporter AcrB TolC docking domain, DN and DC subdomains"/>
    <property type="match status" value="2"/>
</dbReference>
<feature type="transmembrane region" description="Helical" evidence="1">
    <location>
        <begin position="335"/>
        <end position="354"/>
    </location>
</feature>
<feature type="transmembrane region" description="Helical" evidence="1">
    <location>
        <begin position="906"/>
        <end position="932"/>
    </location>
</feature>
<feature type="transmembrane region" description="Helical" evidence="1">
    <location>
        <begin position="431"/>
        <end position="451"/>
    </location>
</feature>
<dbReference type="Gene3D" id="3.30.70.1320">
    <property type="entry name" value="Multidrug efflux transporter AcrB pore domain like"/>
    <property type="match status" value="1"/>
</dbReference>
<dbReference type="PRINTS" id="PR00702">
    <property type="entry name" value="ACRIFLAVINRP"/>
</dbReference>
<dbReference type="Gene3D" id="1.20.1640.10">
    <property type="entry name" value="Multidrug efflux transporter AcrB transmembrane domain"/>
    <property type="match status" value="2"/>
</dbReference>